<keyword evidence="5 8" id="KW-0663">Pyridoxal phosphate</keyword>
<feature type="domain" description="Aminotransferase class V" evidence="9">
    <location>
        <begin position="31"/>
        <end position="403"/>
    </location>
</feature>
<dbReference type="GO" id="GO:0031071">
    <property type="term" value="F:cysteine desulfurase activity"/>
    <property type="evidence" value="ECO:0007669"/>
    <property type="project" value="UniProtKB-UniRule"/>
</dbReference>
<dbReference type="EC" id="2.8.1.7" evidence="3 8"/>
<dbReference type="GO" id="GO:0030170">
    <property type="term" value="F:pyridoxal phosphate binding"/>
    <property type="evidence" value="ECO:0007669"/>
    <property type="project" value="UniProtKB-UniRule"/>
</dbReference>
<evidence type="ECO:0000259" key="9">
    <source>
        <dbReference type="Pfam" id="PF00266"/>
    </source>
</evidence>
<name>F4GLC7_PARC1</name>
<comment type="catalytic activity">
    <reaction evidence="6 8">
        <text>(sulfur carrier)-H + L-cysteine = (sulfur carrier)-SH + L-alanine</text>
        <dbReference type="Rhea" id="RHEA:43892"/>
        <dbReference type="Rhea" id="RHEA-COMP:14737"/>
        <dbReference type="Rhea" id="RHEA-COMP:14739"/>
        <dbReference type="ChEBI" id="CHEBI:29917"/>
        <dbReference type="ChEBI" id="CHEBI:35235"/>
        <dbReference type="ChEBI" id="CHEBI:57972"/>
        <dbReference type="ChEBI" id="CHEBI:64428"/>
        <dbReference type="EC" id="2.8.1.7"/>
    </reaction>
</comment>
<evidence type="ECO:0000256" key="3">
    <source>
        <dbReference type="ARBA" id="ARBA00012239"/>
    </source>
</evidence>
<dbReference type="EMBL" id="CP002659">
    <property type="protein sequence ID" value="AEC02959.1"/>
    <property type="molecule type" value="Genomic_DNA"/>
</dbReference>
<reference evidence="11" key="1">
    <citation type="submission" date="2011-04" db="EMBL/GenBank/DDBJ databases">
        <title>The complete genome of Spirochaeta coccoides DSM 17374.</title>
        <authorList>
            <person name="Lucas S."/>
            <person name="Copeland A."/>
            <person name="Lapidus A."/>
            <person name="Bruce D."/>
            <person name="Goodwin L."/>
            <person name="Pitluck S."/>
            <person name="Peters L."/>
            <person name="Kyrpides N."/>
            <person name="Mavromatis K."/>
            <person name="Pagani I."/>
            <person name="Ivanova N."/>
            <person name="Ovchinnikova G."/>
            <person name="Lu M."/>
            <person name="Detter J.C."/>
            <person name="Tapia R."/>
            <person name="Han C."/>
            <person name="Land M."/>
            <person name="Hauser L."/>
            <person name="Markowitz V."/>
            <person name="Cheng J.-F."/>
            <person name="Hugenholtz P."/>
            <person name="Woyke T."/>
            <person name="Wu D."/>
            <person name="Spring S."/>
            <person name="Schroeder M."/>
            <person name="Brambilla E."/>
            <person name="Klenk H.-P."/>
            <person name="Eisen J.A."/>
        </authorList>
    </citation>
    <scope>NUCLEOTIDE SEQUENCE [LARGE SCALE GENOMIC DNA]</scope>
    <source>
        <strain evidence="11">ATCC BAA-1237 / DSM 17374 / SPN1</strain>
    </source>
</reference>
<comment type="cofactor">
    <cofactor evidence="1 7">
        <name>pyridoxal 5'-phosphate</name>
        <dbReference type="ChEBI" id="CHEBI:597326"/>
    </cofactor>
</comment>
<proteinExistence type="inferred from homology"/>
<gene>
    <name evidence="10" type="ordered locus">Spico_1761</name>
</gene>
<dbReference type="SUPFAM" id="SSF53383">
    <property type="entry name" value="PLP-dependent transferases"/>
    <property type="match status" value="1"/>
</dbReference>
<dbReference type="PANTHER" id="PTHR43586">
    <property type="entry name" value="CYSTEINE DESULFURASE"/>
    <property type="match status" value="1"/>
</dbReference>
<dbReference type="eggNOG" id="COG0520">
    <property type="taxonomic scope" value="Bacteria"/>
</dbReference>
<dbReference type="KEGG" id="scc:Spico_1761"/>
<dbReference type="HOGENOM" id="CLU_003433_2_5_12"/>
<dbReference type="InterPro" id="IPR015422">
    <property type="entry name" value="PyrdxlP-dep_Trfase_small"/>
</dbReference>
<dbReference type="GO" id="GO:0006534">
    <property type="term" value="P:cysteine metabolic process"/>
    <property type="evidence" value="ECO:0007669"/>
    <property type="project" value="UniProtKB-UniRule"/>
</dbReference>
<dbReference type="NCBIfam" id="TIGR01979">
    <property type="entry name" value="sufS"/>
    <property type="match status" value="1"/>
</dbReference>
<evidence type="ECO:0000256" key="7">
    <source>
        <dbReference type="RuleBase" id="RU004504"/>
    </source>
</evidence>
<dbReference type="InterPro" id="IPR000192">
    <property type="entry name" value="Aminotrans_V_dom"/>
</dbReference>
<dbReference type="AlphaFoldDB" id="F4GLC7"/>
<protein>
    <recommendedName>
        <fullName evidence="3 8">Cysteine desulfurase</fullName>
        <ecNumber evidence="3 8">2.8.1.7</ecNumber>
    </recommendedName>
</protein>
<organism evidence="10 11">
    <name type="scientific">Parasphaerochaeta coccoides (strain ATCC BAA-1237 / DSM 17374 / SPN1)</name>
    <name type="common">Sphaerochaeta coccoides</name>
    <dbReference type="NCBI Taxonomy" id="760011"/>
    <lineage>
        <taxon>Bacteria</taxon>
        <taxon>Pseudomonadati</taxon>
        <taxon>Spirochaetota</taxon>
        <taxon>Spirochaetia</taxon>
        <taxon>Spirochaetales</taxon>
        <taxon>Sphaerochaetaceae</taxon>
        <taxon>Parasphaerochaeta</taxon>
    </lineage>
</organism>
<dbReference type="CDD" id="cd06453">
    <property type="entry name" value="SufS_like"/>
    <property type="match status" value="1"/>
</dbReference>
<dbReference type="InterPro" id="IPR015424">
    <property type="entry name" value="PyrdxlP-dep_Trfase"/>
</dbReference>
<evidence type="ECO:0000256" key="6">
    <source>
        <dbReference type="ARBA" id="ARBA00050776"/>
    </source>
</evidence>
<evidence type="ECO:0000256" key="8">
    <source>
        <dbReference type="RuleBase" id="RU004506"/>
    </source>
</evidence>
<dbReference type="InterPro" id="IPR010970">
    <property type="entry name" value="Cys_dSase_SufS"/>
</dbReference>
<dbReference type="InterPro" id="IPR020578">
    <property type="entry name" value="Aminotrans_V_PyrdxlP_BS"/>
</dbReference>
<comment type="similarity">
    <text evidence="2 8">Belongs to the class-V pyridoxal-phosphate-dependent aminotransferase family. Csd subfamily.</text>
</comment>
<evidence type="ECO:0000313" key="10">
    <source>
        <dbReference type="EMBL" id="AEC02959.1"/>
    </source>
</evidence>
<dbReference type="Gene3D" id="3.90.1150.10">
    <property type="entry name" value="Aspartate Aminotransferase, domain 1"/>
    <property type="match status" value="1"/>
</dbReference>
<keyword evidence="11" id="KW-1185">Reference proteome</keyword>
<dbReference type="Proteomes" id="UP000007939">
    <property type="component" value="Chromosome"/>
</dbReference>
<dbReference type="InterPro" id="IPR015421">
    <property type="entry name" value="PyrdxlP-dep_Trfase_major"/>
</dbReference>
<evidence type="ECO:0000313" key="11">
    <source>
        <dbReference type="Proteomes" id="UP000007939"/>
    </source>
</evidence>
<evidence type="ECO:0000256" key="5">
    <source>
        <dbReference type="ARBA" id="ARBA00022898"/>
    </source>
</evidence>
<sequence length="418" mass="45855">MSDIMSGTRKIQEYREDFPILSHSSGDERTVYLDSAATSQRPRQVLDAMTRYYETANANPHRGVYALAVASTEAYEGARSKVASFIGAASPQEIIFTRNTTESINLIAWTYARSILKKGDEVVIPVSEHHSNLVPWQIVCAETGASLVYLYLDDDGYIRDEDIKTKITARTKIVAFAVVSNVLGVEVPVRRIVEKAHEAGAVVIADCAQSIPHERLDVQALDLDFATFSGHKMFAPLGIGVLYGKKDILKDMPPFLTGGDMIEYVTEQHATFAPLPQRFEAGTQNVEGAVGLAAAIDYIEAVGYDEIRRVEKEVTDYALDTLGGLPWIHIYGKAREGDGRYPVMSFTVDGIHPHDVASILDTEGVAIRAGHHCAQPLMQYLGAHATCRASISIYNTREDIDALVAALKKAREVFGYGS</sequence>
<dbReference type="PROSITE" id="PS00595">
    <property type="entry name" value="AA_TRANSFER_CLASS_5"/>
    <property type="match status" value="1"/>
</dbReference>
<accession>F4GLC7</accession>
<reference evidence="10 11" key="2">
    <citation type="journal article" date="2012" name="Stand. Genomic Sci.">
        <title>Complete genome sequence of the termite hindgut bacterium Spirochaeta coccoides type strain (SPN1(T)), reclassification in the genus Sphaerochaeta as Sphaerochaeta coccoides comb. nov. and emendations of the family Spirochaetaceae and the genus Sphaerochaeta.</title>
        <authorList>
            <person name="Abt B."/>
            <person name="Han C."/>
            <person name="Scheuner C."/>
            <person name="Lu M."/>
            <person name="Lapidus A."/>
            <person name="Nolan M."/>
            <person name="Lucas S."/>
            <person name="Hammon N."/>
            <person name="Deshpande S."/>
            <person name="Cheng J.F."/>
            <person name="Tapia R."/>
            <person name="Goodwin L.A."/>
            <person name="Pitluck S."/>
            <person name="Liolios K."/>
            <person name="Pagani I."/>
            <person name="Ivanova N."/>
            <person name="Mavromatis K."/>
            <person name="Mikhailova N."/>
            <person name="Huntemann M."/>
            <person name="Pati A."/>
            <person name="Chen A."/>
            <person name="Palaniappan K."/>
            <person name="Land M."/>
            <person name="Hauser L."/>
            <person name="Brambilla E.M."/>
            <person name="Rohde M."/>
            <person name="Spring S."/>
            <person name="Gronow S."/>
            <person name="Goker M."/>
            <person name="Woyke T."/>
            <person name="Bristow J."/>
            <person name="Eisen J.A."/>
            <person name="Markowitz V."/>
            <person name="Hugenholtz P."/>
            <person name="Kyrpides N.C."/>
            <person name="Klenk H.P."/>
            <person name="Detter J.C."/>
        </authorList>
    </citation>
    <scope>NUCLEOTIDE SEQUENCE [LARGE SCALE GENOMIC DNA]</scope>
    <source>
        <strain evidence="11">ATCC BAA-1237 / DSM 17374 / SPN1</strain>
    </source>
</reference>
<dbReference type="Pfam" id="PF00266">
    <property type="entry name" value="Aminotran_5"/>
    <property type="match status" value="1"/>
</dbReference>
<dbReference type="STRING" id="760011.Spico_1761"/>
<comment type="function">
    <text evidence="8">Catalyzes the removal of elemental sulfur and selenium atoms from L-cysteine, L-cystine, L-selenocysteine, and L-selenocystine to produce L-alanine.</text>
</comment>
<dbReference type="PANTHER" id="PTHR43586:SF8">
    <property type="entry name" value="CYSTEINE DESULFURASE 1, CHLOROPLASTIC"/>
    <property type="match status" value="1"/>
</dbReference>
<evidence type="ECO:0000256" key="4">
    <source>
        <dbReference type="ARBA" id="ARBA00022679"/>
    </source>
</evidence>
<evidence type="ECO:0000256" key="1">
    <source>
        <dbReference type="ARBA" id="ARBA00001933"/>
    </source>
</evidence>
<dbReference type="Gene3D" id="3.40.640.10">
    <property type="entry name" value="Type I PLP-dependent aspartate aminotransferase-like (Major domain)"/>
    <property type="match status" value="1"/>
</dbReference>
<evidence type="ECO:0000256" key="2">
    <source>
        <dbReference type="ARBA" id="ARBA00010447"/>
    </source>
</evidence>
<keyword evidence="4 8" id="KW-0808">Transferase</keyword>